<dbReference type="EMBL" id="JBHRSM010000013">
    <property type="protein sequence ID" value="MFC3085928.1"/>
    <property type="molecule type" value="Genomic_DNA"/>
</dbReference>
<organism evidence="2 3">
    <name type="scientific">Tabrizicola soli</name>
    <dbReference type="NCBI Taxonomy" id="2185115"/>
    <lineage>
        <taxon>Bacteria</taxon>
        <taxon>Pseudomonadati</taxon>
        <taxon>Pseudomonadota</taxon>
        <taxon>Alphaproteobacteria</taxon>
        <taxon>Rhodobacterales</taxon>
        <taxon>Paracoccaceae</taxon>
        <taxon>Tabrizicola</taxon>
    </lineage>
</organism>
<dbReference type="RefSeq" id="WP_197643147.1">
    <property type="nucleotide sequence ID" value="NZ_JAEACP010000008.1"/>
</dbReference>
<evidence type="ECO:0000313" key="3">
    <source>
        <dbReference type="Proteomes" id="UP001595445"/>
    </source>
</evidence>
<protein>
    <submittedName>
        <fullName evidence="2">Uncharacterized protein</fullName>
    </submittedName>
</protein>
<feature type="compositionally biased region" description="Basic and acidic residues" evidence="1">
    <location>
        <begin position="29"/>
        <end position="41"/>
    </location>
</feature>
<evidence type="ECO:0000313" key="2">
    <source>
        <dbReference type="EMBL" id="MFC3085928.1"/>
    </source>
</evidence>
<sequence>MTDLPKNEELRHPKPGVIDQRQQQIDPAGHFRVDPDVRPDANSKQPGGSVDREGGR</sequence>
<gene>
    <name evidence="2" type="ORF">ACFOD6_07685</name>
</gene>
<name>A0ABV7DTM2_9RHOB</name>
<evidence type="ECO:0000256" key="1">
    <source>
        <dbReference type="SAM" id="MobiDB-lite"/>
    </source>
</evidence>
<proteinExistence type="predicted"/>
<accession>A0ABV7DTM2</accession>
<reference evidence="3" key="1">
    <citation type="journal article" date="2019" name="Int. J. Syst. Evol. Microbiol.">
        <title>The Global Catalogue of Microorganisms (GCM) 10K type strain sequencing project: providing services to taxonomists for standard genome sequencing and annotation.</title>
        <authorList>
            <consortium name="The Broad Institute Genomics Platform"/>
            <consortium name="The Broad Institute Genome Sequencing Center for Infectious Disease"/>
            <person name="Wu L."/>
            <person name="Ma J."/>
        </authorList>
    </citation>
    <scope>NUCLEOTIDE SEQUENCE [LARGE SCALE GENOMIC DNA]</scope>
    <source>
        <strain evidence="3">KCTC 62102</strain>
    </source>
</reference>
<comment type="caution">
    <text evidence="2">The sequence shown here is derived from an EMBL/GenBank/DDBJ whole genome shotgun (WGS) entry which is preliminary data.</text>
</comment>
<keyword evidence="3" id="KW-1185">Reference proteome</keyword>
<feature type="compositionally biased region" description="Basic and acidic residues" evidence="1">
    <location>
        <begin position="1"/>
        <end position="12"/>
    </location>
</feature>
<feature type="region of interest" description="Disordered" evidence="1">
    <location>
        <begin position="1"/>
        <end position="56"/>
    </location>
</feature>
<dbReference type="Proteomes" id="UP001595445">
    <property type="component" value="Unassembled WGS sequence"/>
</dbReference>